<evidence type="ECO:0000259" key="1">
    <source>
        <dbReference type="Pfam" id="PF12690"/>
    </source>
</evidence>
<accession>X0T3H4</accession>
<name>X0T3H4_9ZZZZ</name>
<proteinExistence type="predicted"/>
<gene>
    <name evidence="2" type="ORF">S01H1_01659</name>
</gene>
<dbReference type="InterPro" id="IPR020481">
    <property type="entry name" value="Intracell_prot_inh_BsuPI"/>
</dbReference>
<dbReference type="Gene3D" id="2.60.40.2360">
    <property type="entry name" value="Intracellular proteinase inhibitor BsuPI"/>
    <property type="match status" value="1"/>
</dbReference>
<protein>
    <recommendedName>
        <fullName evidence="1">Intracellular proteinase inhibitor BsuPI domain-containing protein</fullName>
    </recommendedName>
</protein>
<organism evidence="2">
    <name type="scientific">marine sediment metagenome</name>
    <dbReference type="NCBI Taxonomy" id="412755"/>
    <lineage>
        <taxon>unclassified sequences</taxon>
        <taxon>metagenomes</taxon>
        <taxon>ecological metagenomes</taxon>
    </lineage>
</organism>
<dbReference type="Pfam" id="PF12690">
    <property type="entry name" value="BsuPI"/>
    <property type="match status" value="1"/>
</dbReference>
<dbReference type="EMBL" id="BARS01000739">
    <property type="protein sequence ID" value="GAF81901.1"/>
    <property type="molecule type" value="Genomic_DNA"/>
</dbReference>
<dbReference type="AlphaFoldDB" id="X0T3H4"/>
<evidence type="ECO:0000313" key="2">
    <source>
        <dbReference type="EMBL" id="GAF81901.1"/>
    </source>
</evidence>
<feature type="domain" description="Intracellular proteinase inhibitor BsuPI" evidence="1">
    <location>
        <begin position="47"/>
        <end position="133"/>
    </location>
</feature>
<sequence>MIPFVALGLVIAHQVYLNIPQKDDRPYFIIGGVSEGSVGGLSVVFSVEEEEGRVGDDFVLEFTLTNRGEVDYVRRMGLPFFDVGIHDEKGVQVARWSDGRQFRENLFLIVLKPGDEFTETKVWDLTVYSSKSGEMEPLGVGIYWLSGVWLGEPVIELGEILLTIG</sequence>
<comment type="caution">
    <text evidence="2">The sequence shown here is derived from an EMBL/GenBank/DDBJ whole genome shotgun (WGS) entry which is preliminary data.</text>
</comment>
<dbReference type="InterPro" id="IPR038144">
    <property type="entry name" value="IPI"/>
</dbReference>
<reference evidence="2" key="1">
    <citation type="journal article" date="2014" name="Front. Microbiol.">
        <title>High frequency of phylogenetically diverse reductive dehalogenase-homologous genes in deep subseafloor sedimentary metagenomes.</title>
        <authorList>
            <person name="Kawai M."/>
            <person name="Futagami T."/>
            <person name="Toyoda A."/>
            <person name="Takaki Y."/>
            <person name="Nishi S."/>
            <person name="Hori S."/>
            <person name="Arai W."/>
            <person name="Tsubouchi T."/>
            <person name="Morono Y."/>
            <person name="Uchiyama I."/>
            <person name="Ito T."/>
            <person name="Fujiyama A."/>
            <person name="Inagaki F."/>
            <person name="Takami H."/>
        </authorList>
    </citation>
    <scope>NUCLEOTIDE SEQUENCE</scope>
    <source>
        <strain evidence="2">Expedition CK06-06</strain>
    </source>
</reference>